<comment type="caution">
    <text evidence="1">The sequence shown here is derived from an EMBL/GenBank/DDBJ whole genome shotgun (WGS) entry which is preliminary data.</text>
</comment>
<reference evidence="1 2" key="1">
    <citation type="submission" date="2023-03" db="EMBL/GenBank/DDBJ databases">
        <title>High recombination rates correlate with genetic variation in Cardiocondyla obscurior ants.</title>
        <authorList>
            <person name="Errbii M."/>
        </authorList>
    </citation>
    <scope>NUCLEOTIDE SEQUENCE [LARGE SCALE GENOMIC DNA]</scope>
    <source>
        <strain evidence="1">Alpha-2009</strain>
        <tissue evidence="1">Whole body</tissue>
    </source>
</reference>
<accession>A0AAW2FYH8</accession>
<dbReference type="EMBL" id="JADYXP020000007">
    <property type="protein sequence ID" value="KAL0120443.1"/>
    <property type="molecule type" value="Genomic_DNA"/>
</dbReference>
<dbReference type="AlphaFoldDB" id="A0AAW2FYH8"/>
<evidence type="ECO:0000313" key="1">
    <source>
        <dbReference type="EMBL" id="KAL0120443.1"/>
    </source>
</evidence>
<protein>
    <submittedName>
        <fullName evidence="1">Uncharacterized protein</fullName>
    </submittedName>
</protein>
<sequence length="94" mass="11199">MPMYLSGLISLKNFFRFFLFKYLELIICVLREGCYKIKKIHESPRPPLPPLPPFPLLPLPPLPRFLSYHPARLLPRPCPLLESIFFWKKNNNYN</sequence>
<organism evidence="1 2">
    <name type="scientific">Cardiocondyla obscurior</name>
    <dbReference type="NCBI Taxonomy" id="286306"/>
    <lineage>
        <taxon>Eukaryota</taxon>
        <taxon>Metazoa</taxon>
        <taxon>Ecdysozoa</taxon>
        <taxon>Arthropoda</taxon>
        <taxon>Hexapoda</taxon>
        <taxon>Insecta</taxon>
        <taxon>Pterygota</taxon>
        <taxon>Neoptera</taxon>
        <taxon>Endopterygota</taxon>
        <taxon>Hymenoptera</taxon>
        <taxon>Apocrita</taxon>
        <taxon>Aculeata</taxon>
        <taxon>Formicoidea</taxon>
        <taxon>Formicidae</taxon>
        <taxon>Myrmicinae</taxon>
        <taxon>Cardiocondyla</taxon>
    </lineage>
</organism>
<name>A0AAW2FYH8_9HYME</name>
<keyword evidence="2" id="KW-1185">Reference proteome</keyword>
<gene>
    <name evidence="1" type="ORF">PUN28_008269</name>
</gene>
<evidence type="ECO:0000313" key="2">
    <source>
        <dbReference type="Proteomes" id="UP001430953"/>
    </source>
</evidence>
<proteinExistence type="predicted"/>
<dbReference type="Proteomes" id="UP001430953">
    <property type="component" value="Unassembled WGS sequence"/>
</dbReference>